<dbReference type="AlphaFoldDB" id="L1IJZ5"/>
<evidence type="ECO:0000313" key="1">
    <source>
        <dbReference type="EMBL" id="EKX36568.1"/>
    </source>
</evidence>
<dbReference type="KEGG" id="gtt:GUITHDRAFT_117223"/>
<accession>L1IJZ5</accession>
<gene>
    <name evidence="1" type="ORF">GUITHDRAFT_117223</name>
</gene>
<dbReference type="EMBL" id="JH993071">
    <property type="protein sequence ID" value="EKX36568.1"/>
    <property type="molecule type" value="Genomic_DNA"/>
</dbReference>
<dbReference type="PaxDb" id="55529-EKX36568"/>
<organism evidence="1">
    <name type="scientific">Guillardia theta (strain CCMP2712)</name>
    <name type="common">Cryptophyte</name>
    <dbReference type="NCBI Taxonomy" id="905079"/>
    <lineage>
        <taxon>Eukaryota</taxon>
        <taxon>Cryptophyceae</taxon>
        <taxon>Pyrenomonadales</taxon>
        <taxon>Geminigeraceae</taxon>
        <taxon>Guillardia</taxon>
    </lineage>
</organism>
<name>L1IJZ5_GUITC</name>
<evidence type="ECO:0000313" key="2">
    <source>
        <dbReference type="EnsemblProtists" id="EKX36568"/>
    </source>
</evidence>
<evidence type="ECO:0000313" key="3">
    <source>
        <dbReference type="Proteomes" id="UP000011087"/>
    </source>
</evidence>
<dbReference type="HOGENOM" id="CLU_154914_0_0_1"/>
<dbReference type="EnsemblProtists" id="EKX36568">
    <property type="protein sequence ID" value="EKX36568"/>
    <property type="gene ID" value="GUITHDRAFT_117223"/>
</dbReference>
<dbReference type="RefSeq" id="XP_005823548.1">
    <property type="nucleotide sequence ID" value="XM_005823491.1"/>
</dbReference>
<reference evidence="2" key="3">
    <citation type="submission" date="2015-06" db="UniProtKB">
        <authorList>
            <consortium name="EnsemblProtists"/>
        </authorList>
    </citation>
    <scope>IDENTIFICATION</scope>
</reference>
<dbReference type="Proteomes" id="UP000011087">
    <property type="component" value="Unassembled WGS sequence"/>
</dbReference>
<proteinExistence type="predicted"/>
<reference evidence="1 3" key="1">
    <citation type="journal article" date="2012" name="Nature">
        <title>Algal genomes reveal evolutionary mosaicism and the fate of nucleomorphs.</title>
        <authorList>
            <consortium name="DOE Joint Genome Institute"/>
            <person name="Curtis B.A."/>
            <person name="Tanifuji G."/>
            <person name="Burki F."/>
            <person name="Gruber A."/>
            <person name="Irimia M."/>
            <person name="Maruyama S."/>
            <person name="Arias M.C."/>
            <person name="Ball S.G."/>
            <person name="Gile G.H."/>
            <person name="Hirakawa Y."/>
            <person name="Hopkins J.F."/>
            <person name="Kuo A."/>
            <person name="Rensing S.A."/>
            <person name="Schmutz J."/>
            <person name="Symeonidi A."/>
            <person name="Elias M."/>
            <person name="Eveleigh R.J."/>
            <person name="Herman E.K."/>
            <person name="Klute M.J."/>
            <person name="Nakayama T."/>
            <person name="Obornik M."/>
            <person name="Reyes-Prieto A."/>
            <person name="Armbrust E.V."/>
            <person name="Aves S.J."/>
            <person name="Beiko R.G."/>
            <person name="Coutinho P."/>
            <person name="Dacks J.B."/>
            <person name="Durnford D.G."/>
            <person name="Fast N.M."/>
            <person name="Green B.R."/>
            <person name="Grisdale C.J."/>
            <person name="Hempel F."/>
            <person name="Henrissat B."/>
            <person name="Hoppner M.P."/>
            <person name="Ishida K."/>
            <person name="Kim E."/>
            <person name="Koreny L."/>
            <person name="Kroth P.G."/>
            <person name="Liu Y."/>
            <person name="Malik S.B."/>
            <person name="Maier U.G."/>
            <person name="McRose D."/>
            <person name="Mock T."/>
            <person name="Neilson J.A."/>
            <person name="Onodera N.T."/>
            <person name="Poole A.M."/>
            <person name="Pritham E.J."/>
            <person name="Richards T.A."/>
            <person name="Rocap G."/>
            <person name="Roy S.W."/>
            <person name="Sarai C."/>
            <person name="Schaack S."/>
            <person name="Shirato S."/>
            <person name="Slamovits C.H."/>
            <person name="Spencer D.F."/>
            <person name="Suzuki S."/>
            <person name="Worden A.Z."/>
            <person name="Zauner S."/>
            <person name="Barry K."/>
            <person name="Bell C."/>
            <person name="Bharti A.K."/>
            <person name="Crow J.A."/>
            <person name="Grimwood J."/>
            <person name="Kramer R."/>
            <person name="Lindquist E."/>
            <person name="Lucas S."/>
            <person name="Salamov A."/>
            <person name="McFadden G.I."/>
            <person name="Lane C.E."/>
            <person name="Keeling P.J."/>
            <person name="Gray M.W."/>
            <person name="Grigoriev I.V."/>
            <person name="Archibald J.M."/>
        </authorList>
    </citation>
    <scope>NUCLEOTIDE SEQUENCE</scope>
    <source>
        <strain evidence="1 3">CCMP2712</strain>
    </source>
</reference>
<dbReference type="GeneID" id="17293326"/>
<sequence length="109" mass="12478">MNTNDIMDFGDQPSFRDLSFLEPVPETSSAEVDFSSLRDISKRFRDELKLQHASECNDKPFPLSEECRSWKYGCPSRSKQLEALEHAMKLVSDRNRQPILAATGDELLL</sequence>
<protein>
    <submittedName>
        <fullName evidence="1 2">Uncharacterized protein</fullName>
    </submittedName>
</protein>
<reference evidence="3" key="2">
    <citation type="submission" date="2012-11" db="EMBL/GenBank/DDBJ databases">
        <authorList>
            <person name="Kuo A."/>
            <person name="Curtis B.A."/>
            <person name="Tanifuji G."/>
            <person name="Burki F."/>
            <person name="Gruber A."/>
            <person name="Irimia M."/>
            <person name="Maruyama S."/>
            <person name="Arias M.C."/>
            <person name="Ball S.G."/>
            <person name="Gile G.H."/>
            <person name="Hirakawa Y."/>
            <person name="Hopkins J.F."/>
            <person name="Rensing S.A."/>
            <person name="Schmutz J."/>
            <person name="Symeonidi A."/>
            <person name="Elias M."/>
            <person name="Eveleigh R.J."/>
            <person name="Herman E.K."/>
            <person name="Klute M.J."/>
            <person name="Nakayama T."/>
            <person name="Obornik M."/>
            <person name="Reyes-Prieto A."/>
            <person name="Armbrust E.V."/>
            <person name="Aves S.J."/>
            <person name="Beiko R.G."/>
            <person name="Coutinho P."/>
            <person name="Dacks J.B."/>
            <person name="Durnford D.G."/>
            <person name="Fast N.M."/>
            <person name="Green B.R."/>
            <person name="Grisdale C."/>
            <person name="Hempe F."/>
            <person name="Henrissat B."/>
            <person name="Hoppner M.P."/>
            <person name="Ishida K.-I."/>
            <person name="Kim E."/>
            <person name="Koreny L."/>
            <person name="Kroth P.G."/>
            <person name="Liu Y."/>
            <person name="Malik S.-B."/>
            <person name="Maier U.G."/>
            <person name="McRose D."/>
            <person name="Mock T."/>
            <person name="Neilson J.A."/>
            <person name="Onodera N.T."/>
            <person name="Poole A.M."/>
            <person name="Pritham E.J."/>
            <person name="Richards T.A."/>
            <person name="Rocap G."/>
            <person name="Roy S.W."/>
            <person name="Sarai C."/>
            <person name="Schaack S."/>
            <person name="Shirato S."/>
            <person name="Slamovits C.H."/>
            <person name="Spencer D.F."/>
            <person name="Suzuki S."/>
            <person name="Worden A.Z."/>
            <person name="Zauner S."/>
            <person name="Barry K."/>
            <person name="Bell C."/>
            <person name="Bharti A.K."/>
            <person name="Crow J.A."/>
            <person name="Grimwood J."/>
            <person name="Kramer R."/>
            <person name="Lindquist E."/>
            <person name="Lucas S."/>
            <person name="Salamov A."/>
            <person name="McFadden G.I."/>
            <person name="Lane C.E."/>
            <person name="Keeling P.J."/>
            <person name="Gray M.W."/>
            <person name="Grigoriev I.V."/>
            <person name="Archibald J.M."/>
        </authorList>
    </citation>
    <scope>NUCLEOTIDE SEQUENCE</scope>
    <source>
        <strain evidence="3">CCMP2712</strain>
    </source>
</reference>
<keyword evidence="3" id="KW-1185">Reference proteome</keyword>